<evidence type="ECO:0000313" key="2">
    <source>
        <dbReference type="EMBL" id="SVB52496.1"/>
    </source>
</evidence>
<keyword evidence="1" id="KW-0472">Membrane</keyword>
<gene>
    <name evidence="2" type="ORF">METZ01_LOCUS205350</name>
</gene>
<protein>
    <submittedName>
        <fullName evidence="2">Uncharacterized protein</fullName>
    </submittedName>
</protein>
<dbReference type="EMBL" id="UINC01045575">
    <property type="protein sequence ID" value="SVB52496.1"/>
    <property type="molecule type" value="Genomic_DNA"/>
</dbReference>
<accession>A0A382ENY3</accession>
<keyword evidence="1" id="KW-0812">Transmembrane</keyword>
<dbReference type="AlphaFoldDB" id="A0A382ENY3"/>
<reference evidence="2" key="1">
    <citation type="submission" date="2018-05" db="EMBL/GenBank/DDBJ databases">
        <authorList>
            <person name="Lanie J.A."/>
            <person name="Ng W.-L."/>
            <person name="Kazmierczak K.M."/>
            <person name="Andrzejewski T.M."/>
            <person name="Davidsen T.M."/>
            <person name="Wayne K.J."/>
            <person name="Tettelin H."/>
            <person name="Glass J.I."/>
            <person name="Rusch D."/>
            <person name="Podicherti R."/>
            <person name="Tsui H.-C.T."/>
            <person name="Winkler M.E."/>
        </authorList>
    </citation>
    <scope>NUCLEOTIDE SEQUENCE</scope>
</reference>
<name>A0A382ENY3_9ZZZZ</name>
<sequence length="135" mass="14656">MHKQPTWILSIKGDTEMSDRMKPIIGAALAGLAINYIGVTYLFAPALEASQGTVLVPAPFSLIIGIAIMVLFFDTFVQKVGNSLLTAMIIAISQILLVDFYYVMNGTRAVQPALFSAAIIISSWWVIAKTYDALS</sequence>
<feature type="transmembrane region" description="Helical" evidence="1">
    <location>
        <begin position="84"/>
        <end position="103"/>
    </location>
</feature>
<feature type="transmembrane region" description="Helical" evidence="1">
    <location>
        <begin position="109"/>
        <end position="127"/>
    </location>
</feature>
<evidence type="ECO:0000256" key="1">
    <source>
        <dbReference type="SAM" id="Phobius"/>
    </source>
</evidence>
<organism evidence="2">
    <name type="scientific">marine metagenome</name>
    <dbReference type="NCBI Taxonomy" id="408172"/>
    <lineage>
        <taxon>unclassified sequences</taxon>
        <taxon>metagenomes</taxon>
        <taxon>ecological metagenomes</taxon>
    </lineage>
</organism>
<feature type="transmembrane region" description="Helical" evidence="1">
    <location>
        <begin position="21"/>
        <end position="44"/>
    </location>
</feature>
<keyword evidence="1" id="KW-1133">Transmembrane helix</keyword>
<proteinExistence type="predicted"/>
<feature type="transmembrane region" description="Helical" evidence="1">
    <location>
        <begin position="56"/>
        <end position="77"/>
    </location>
</feature>